<dbReference type="EMBL" id="CP014525">
    <property type="protein sequence ID" value="AMW35392.1"/>
    <property type="molecule type" value="Genomic_DNA"/>
</dbReference>
<name>A0A143DF66_9PROT</name>
<dbReference type="KEGG" id="hjo:AY555_09605"/>
<dbReference type="STRING" id="1549855.AY555_09605"/>
<evidence type="ECO:0000259" key="1">
    <source>
        <dbReference type="Pfam" id="PF10090"/>
    </source>
</evidence>
<organism evidence="2 3">
    <name type="scientific">Haematospirillum jordaniae</name>
    <dbReference type="NCBI Taxonomy" id="1549855"/>
    <lineage>
        <taxon>Bacteria</taxon>
        <taxon>Pseudomonadati</taxon>
        <taxon>Pseudomonadota</taxon>
        <taxon>Alphaproteobacteria</taxon>
        <taxon>Rhodospirillales</taxon>
        <taxon>Novispirillaceae</taxon>
        <taxon>Haematospirillum</taxon>
    </lineage>
</organism>
<dbReference type="OrthoDB" id="9803702at2"/>
<gene>
    <name evidence="2" type="ORF">AY555_09605</name>
</gene>
<keyword evidence="3" id="KW-1185">Reference proteome</keyword>
<dbReference type="InterPro" id="IPR018762">
    <property type="entry name" value="ChpT_C"/>
</dbReference>
<dbReference type="GeneID" id="53317408"/>
<sequence>MQDADLADLLCTRLCHDLAGPVGAVVAGMELMADEDDPELARETVALLKGSADAVSSRLRFLRTVFGMSLAGERDLADLATLCDEWIRATKSGITLLWGDDFDRPSTPGHVGRMILCMIMLAADHLVRGGSISVCSGGECPGSGVVVAAAGTQVTPIPDLDDLLSGQPVVPGPRNAPVILLHQLAMRAGWRLSHVFSKREITLRATPMRL</sequence>
<dbReference type="Proteomes" id="UP000076066">
    <property type="component" value="Chromosome"/>
</dbReference>
<reference evidence="2 3" key="1">
    <citation type="submission" date="2016-02" db="EMBL/GenBank/DDBJ databases">
        <title>Complete Genome of H5569, the type strain of the newly described species Haematospirillium jordaniae.</title>
        <authorList>
            <person name="Nicholson A.C."/>
            <person name="Humrighouse B.W."/>
            <person name="Loparov V."/>
            <person name="McQuiston J.R."/>
        </authorList>
    </citation>
    <scope>NUCLEOTIDE SEQUENCE [LARGE SCALE GENOMIC DNA]</scope>
    <source>
        <strain evidence="2 3">H5569</strain>
    </source>
</reference>
<dbReference type="Gene3D" id="1.10.287.130">
    <property type="match status" value="1"/>
</dbReference>
<dbReference type="RefSeq" id="WP_066136112.1">
    <property type="nucleotide sequence ID" value="NZ_CP014525.1"/>
</dbReference>
<proteinExistence type="predicted"/>
<evidence type="ECO:0000313" key="2">
    <source>
        <dbReference type="EMBL" id="AMW35392.1"/>
    </source>
</evidence>
<protein>
    <recommendedName>
        <fullName evidence="1">Histidine phosphotransferase ChpT C-terminal domain-containing protein</fullName>
    </recommendedName>
</protein>
<accession>A0A143DF66</accession>
<dbReference type="InterPro" id="IPR036890">
    <property type="entry name" value="HATPase_C_sf"/>
</dbReference>
<dbReference type="Gene3D" id="3.30.565.10">
    <property type="entry name" value="Histidine kinase-like ATPase, C-terminal domain"/>
    <property type="match status" value="1"/>
</dbReference>
<dbReference type="AlphaFoldDB" id="A0A143DF66"/>
<dbReference type="Pfam" id="PF10090">
    <property type="entry name" value="HPTransfase"/>
    <property type="match status" value="1"/>
</dbReference>
<evidence type="ECO:0000313" key="3">
    <source>
        <dbReference type="Proteomes" id="UP000076066"/>
    </source>
</evidence>
<feature type="domain" description="Histidine phosphotransferase ChpT C-terminal" evidence="1">
    <location>
        <begin position="77"/>
        <end position="193"/>
    </location>
</feature>